<gene>
    <name evidence="3" type="ORF">CLV25_111101</name>
</gene>
<protein>
    <submittedName>
        <fullName evidence="3">Heat shock protein HslJ</fullName>
    </submittedName>
</protein>
<feature type="chain" id="PRO_5020892453" evidence="1">
    <location>
        <begin position="21"/>
        <end position="157"/>
    </location>
</feature>
<dbReference type="AlphaFoldDB" id="A0A4R2EB39"/>
<dbReference type="PANTHER" id="PTHR35535">
    <property type="entry name" value="HEAT SHOCK PROTEIN HSLJ"/>
    <property type="match status" value="1"/>
</dbReference>
<dbReference type="InterPro" id="IPR005184">
    <property type="entry name" value="DUF306_Meta_HslJ"/>
</dbReference>
<dbReference type="OrthoDB" id="880459at2"/>
<keyword evidence="3" id="KW-0346">Stress response</keyword>
<dbReference type="RefSeq" id="WP_131839798.1">
    <property type="nucleotide sequence ID" value="NZ_SLWB01000011.1"/>
</dbReference>
<dbReference type="Pfam" id="PF03724">
    <property type="entry name" value="META"/>
    <property type="match status" value="1"/>
</dbReference>
<name>A0A4R2EB39_9BACT</name>
<dbReference type="Proteomes" id="UP000294830">
    <property type="component" value="Unassembled WGS sequence"/>
</dbReference>
<reference evidence="3 4" key="1">
    <citation type="submission" date="2019-03" db="EMBL/GenBank/DDBJ databases">
        <title>Genomic Encyclopedia of Archaeal and Bacterial Type Strains, Phase II (KMG-II): from individual species to whole genera.</title>
        <authorList>
            <person name="Goeker M."/>
        </authorList>
    </citation>
    <scope>NUCLEOTIDE SEQUENCE [LARGE SCALE GENOMIC DNA]</scope>
    <source>
        <strain evidence="3 4">RL-C</strain>
    </source>
</reference>
<dbReference type="PANTHER" id="PTHR35535:SF1">
    <property type="entry name" value="HEAT SHOCK PROTEIN HSLJ"/>
    <property type="match status" value="1"/>
</dbReference>
<keyword evidence="4" id="KW-1185">Reference proteome</keyword>
<dbReference type="InterPro" id="IPR053147">
    <property type="entry name" value="Hsp_HslJ-like"/>
</dbReference>
<evidence type="ECO:0000259" key="2">
    <source>
        <dbReference type="Pfam" id="PF03724"/>
    </source>
</evidence>
<proteinExistence type="predicted"/>
<comment type="caution">
    <text evidence="3">The sequence shown here is derived from an EMBL/GenBank/DDBJ whole genome shotgun (WGS) entry which is preliminary data.</text>
</comment>
<evidence type="ECO:0000313" key="3">
    <source>
        <dbReference type="EMBL" id="TCN65421.1"/>
    </source>
</evidence>
<dbReference type="Gene3D" id="2.40.128.270">
    <property type="match status" value="1"/>
</dbReference>
<organism evidence="3 4">
    <name type="scientific">Acetobacteroides hydrogenigenes</name>
    <dbReference type="NCBI Taxonomy" id="979970"/>
    <lineage>
        <taxon>Bacteria</taxon>
        <taxon>Pseudomonadati</taxon>
        <taxon>Bacteroidota</taxon>
        <taxon>Bacteroidia</taxon>
        <taxon>Bacteroidales</taxon>
        <taxon>Rikenellaceae</taxon>
        <taxon>Acetobacteroides</taxon>
    </lineage>
</organism>
<dbReference type="PROSITE" id="PS51257">
    <property type="entry name" value="PROKAR_LIPOPROTEIN"/>
    <property type="match status" value="1"/>
</dbReference>
<dbReference type="InterPro" id="IPR038670">
    <property type="entry name" value="HslJ-like_sf"/>
</dbReference>
<evidence type="ECO:0000313" key="4">
    <source>
        <dbReference type="Proteomes" id="UP000294830"/>
    </source>
</evidence>
<dbReference type="EMBL" id="SLWB01000011">
    <property type="protein sequence ID" value="TCN65421.1"/>
    <property type="molecule type" value="Genomic_DNA"/>
</dbReference>
<feature type="domain" description="DUF306" evidence="2">
    <location>
        <begin position="45"/>
        <end position="150"/>
    </location>
</feature>
<keyword evidence="1" id="KW-0732">Signal</keyword>
<accession>A0A4R2EB39</accession>
<evidence type="ECO:0000256" key="1">
    <source>
        <dbReference type="SAM" id="SignalP"/>
    </source>
</evidence>
<sequence>MRISVLLLAVVAAVGGCTSAKVSSSEASKSSAAVVANGFSDTLLYSKTWSMVKIESGDKTLVVPAEEPATLVFDQKTSRIHGRCCNSYFGVFSINGNVVAFDKVGATKMLCMGVIGDIENLYHSLLASPQTITVDESTLILTSDKGTITFRATKEAE</sequence>
<feature type="signal peptide" evidence="1">
    <location>
        <begin position="1"/>
        <end position="20"/>
    </location>
</feature>